<evidence type="ECO:0000256" key="1">
    <source>
        <dbReference type="SAM" id="Phobius"/>
    </source>
</evidence>
<accession>A0ABN8NEY2</accession>
<evidence type="ECO:0000313" key="3">
    <source>
        <dbReference type="Proteomes" id="UP001159427"/>
    </source>
</evidence>
<gene>
    <name evidence="2" type="ORF">PEVE_00041169</name>
</gene>
<keyword evidence="1" id="KW-0812">Transmembrane</keyword>
<dbReference type="InterPro" id="IPR030417">
    <property type="entry name" value="MS4A"/>
</dbReference>
<comment type="caution">
    <text evidence="2">The sequence shown here is derived from an EMBL/GenBank/DDBJ whole genome shotgun (WGS) entry which is preliminary data.</text>
</comment>
<dbReference type="PANTHER" id="PTHR23320:SF165">
    <property type="entry name" value="MARVEL DOMAIN-CONTAINING PROTEIN"/>
    <property type="match status" value="1"/>
</dbReference>
<feature type="transmembrane region" description="Helical" evidence="1">
    <location>
        <begin position="87"/>
        <end position="113"/>
    </location>
</feature>
<feature type="transmembrane region" description="Helical" evidence="1">
    <location>
        <begin position="50"/>
        <end position="75"/>
    </location>
</feature>
<protein>
    <submittedName>
        <fullName evidence="2">Uncharacterized protein</fullName>
    </submittedName>
</protein>
<evidence type="ECO:0000313" key="2">
    <source>
        <dbReference type="EMBL" id="CAH3046170.1"/>
    </source>
</evidence>
<dbReference type="EMBL" id="CALNXI010000776">
    <property type="protein sequence ID" value="CAH3046170.1"/>
    <property type="molecule type" value="Genomic_DNA"/>
</dbReference>
<sequence>RRCRQREEEEVTMAQNITNTLKYARFIALAHIIVGVLLFVFGIIDRLHGYFWTGYGCFGIWCGAWMCITGGLGIPSSNRERSPSSNALAGTFMGFAITSTVFGGVVIICYSISVAIYSHERRWYWESHHSEMAVTAIILVLGIVEFAIGIWASVLCCLIVNCCSPTSAQTQTVMYVNGQGVVPGGYVMAQGPGGVPMAFPVQQAGGVATVPGGHTQVVHMPPQGMFQVAGQPPTYQMSTSGAQMGQVPTFGAEGGHPPPYNPGQQVRVMRFVLV</sequence>
<organism evidence="2 3">
    <name type="scientific">Porites evermanni</name>
    <dbReference type="NCBI Taxonomy" id="104178"/>
    <lineage>
        <taxon>Eukaryota</taxon>
        <taxon>Metazoa</taxon>
        <taxon>Cnidaria</taxon>
        <taxon>Anthozoa</taxon>
        <taxon>Hexacorallia</taxon>
        <taxon>Scleractinia</taxon>
        <taxon>Fungiina</taxon>
        <taxon>Poritidae</taxon>
        <taxon>Porites</taxon>
    </lineage>
</organism>
<reference evidence="2 3" key="1">
    <citation type="submission" date="2022-05" db="EMBL/GenBank/DDBJ databases">
        <authorList>
            <consortium name="Genoscope - CEA"/>
            <person name="William W."/>
        </authorList>
    </citation>
    <scope>NUCLEOTIDE SEQUENCE [LARGE SCALE GENOMIC DNA]</scope>
</reference>
<name>A0ABN8NEY2_9CNID</name>
<feature type="transmembrane region" description="Helical" evidence="1">
    <location>
        <begin position="23"/>
        <end position="44"/>
    </location>
</feature>
<feature type="non-terminal residue" evidence="2">
    <location>
        <position position="1"/>
    </location>
</feature>
<dbReference type="PANTHER" id="PTHR23320">
    <property type="entry name" value="MEMBRANE-SPANNING 4-DOMAINS SUBFAMILY A MS4A -RELATED"/>
    <property type="match status" value="1"/>
</dbReference>
<keyword evidence="1" id="KW-0472">Membrane</keyword>
<keyword evidence="3" id="KW-1185">Reference proteome</keyword>
<dbReference type="Proteomes" id="UP001159427">
    <property type="component" value="Unassembled WGS sequence"/>
</dbReference>
<keyword evidence="1" id="KW-1133">Transmembrane helix</keyword>
<proteinExistence type="predicted"/>
<feature type="transmembrane region" description="Helical" evidence="1">
    <location>
        <begin position="133"/>
        <end position="160"/>
    </location>
</feature>